<dbReference type="InterPro" id="IPR012341">
    <property type="entry name" value="6hp_glycosidase-like_sf"/>
</dbReference>
<keyword evidence="1" id="KW-0328">Glycosyltransferase</keyword>
<dbReference type="GO" id="GO:0005975">
    <property type="term" value="P:carbohydrate metabolic process"/>
    <property type="evidence" value="ECO:0007669"/>
    <property type="project" value="InterPro"/>
</dbReference>
<evidence type="ECO:0000256" key="2">
    <source>
        <dbReference type="ARBA" id="ARBA00022679"/>
    </source>
</evidence>
<name>A0A1M5YJX7_9FIRM</name>
<dbReference type="RefSeq" id="WP_234973710.1">
    <property type="nucleotide sequence ID" value="NZ_FQXR01000012.1"/>
</dbReference>
<organism evidence="7 8">
    <name type="scientific">Sporanaerobacter acetigenes DSM 13106</name>
    <dbReference type="NCBI Taxonomy" id="1123281"/>
    <lineage>
        <taxon>Bacteria</taxon>
        <taxon>Bacillati</taxon>
        <taxon>Bacillota</taxon>
        <taxon>Tissierellia</taxon>
        <taxon>Tissierellales</taxon>
        <taxon>Sporanaerobacteraceae</taxon>
        <taxon>Sporanaerobacter</taxon>
    </lineage>
</organism>
<dbReference type="Proteomes" id="UP000184389">
    <property type="component" value="Unassembled WGS sequence"/>
</dbReference>
<dbReference type="Gene3D" id="1.50.10.140">
    <property type="match status" value="2"/>
</dbReference>
<keyword evidence="3" id="KW-0472">Membrane</keyword>
<dbReference type="SUPFAM" id="SSF48208">
    <property type="entry name" value="Six-hairpin glycosidases"/>
    <property type="match status" value="1"/>
</dbReference>
<sequence>MWLMYISIFSMLLLLLAYIVAYLKNEKHISIEEVKDVLLTKEELINHGKELGRSHTSFKRVDVKDFLLYNLDKNFEEIEKIYLKLNREVNANFELPKASEWLLDNFYIIELQYKRIRQSLEGEKEIKLSTLESGTLKGYPRTYVLALELVSHTEGVVLEDPLVDFVNAYQEENILTIKEVSYLSLMLTLSLMEYIKNICIKIYNVNEQWRNADAVDLKTLSNLENQFGSNFNLEPSFLQRLFFRMRKNEEIQNIAILEKRLNYLGTSIKNIIEKEHKKQATLKMAIGNCIISLKNISNLDWTNIFDSVCIVEEILKEDPLNVYINMDEESKNYYRFHVEKLARNLNIQETFVAKKALELAKDKHSEGRRDKESHVGFYIIDRGRSEIFASLGKRDWKSGIYLKSEKYYTLPIIFSTLIVEIFICRYVYLNSNLGMASLVGLVAWVPLVSIFISIFNRIFSKIFSPVLLPKLELKSGIPEDMKTFIVIPTLLTDLKRVEELAEQLEIHYLSNKEKNLYFALAGDFKDSKLEKNDEDALIIEAGLDAIEKLNNKYSKDEKIFYYFHRNRVYSDIQNRWMGWERKRGALVEFNELLLGRENTTYSVISSDVSHLQGNIKYIITLDADTKLPLETAKRLIGTISHPLNVAVIDEKNNIVKEGYGLVQPRILVDIESSNKSLFTRIYSGQGGIDPYTTAVSDIYQDLFGEGIFTGKGIYDLKTFQRCLESSIPENSVLSHDLLEGSYVRVGLATDIELIDGYPEKYISFTMRLHRWVRGDWQLIRWLKNSSDNCISKLSKWKIADNLRRSILAPSLLLLTILGLSVFPGNTFIYLGIVLLTIFLPFLLSSLGHILYNKNGKRISLHGNKISALKGNFYQGILSIIFLPYEGFLMIDAICRTLYRVFISKKNLLEWTTAFDMEKKLKNDLKSYFIRMKNSMVLSIVNILMVYVFKIQNIYLAMLISALWFLSPMIAYFISIPDVETKEHIDTSEIVKVLRKTWDYYETFANEENNFLPPDNFQEFPYNGVAYRTSPTNIGFLLLAILSARDLGYITTSEMISYISRVVDSIEKMDKWKGHLFNWYNTKTLQPLRPYFVSTVDSGNFVSYLYVLNSGLKEYLERPLIDKKLFCGVLDTINLIENESDRVEIAEQVKKIEDDDVDGLKVIYKDVLKRKESSKDKWIANSINRMDALIYEYSTFMPNEILSKTIEYSYEKIDREASLLKLQRYYEESLKLVKGENKKQEIMLLYQNVSDLISKTESLIDKVDKFIGETEFTPLYDEKKNLFSIGYNVEDKKLLDSYYDLLASEARITSYISICRGEVPKKHWFKLGRSLIVKNGYISLASWTGTMFEYLMPSLVMKNYKNTLLDETYKTAIKIQREYCKKKKIPWGISESGFFAFDVNLNYQYKAFGVPQLGFKRGLKEDLVISPYSSMLALNFAPQYVSLNINNLLRENMNGEYGLYEAIDYTSKRLPQNMNKAIVKSYMTHHQGMIFLAINNFLNDDILIDRFHRNPQIKIGETLLQEKIPTDIIVAKEKENTIDMEYIKTKKEMYAVRSYGKKQLDEIECHILSSGNYSLLITNRGSGYSKKDDIFLNRWRRDFHTRQYGSFIYIKDLTHNKYWSATYEPTRVEPDEYNVKFSNDKVTFYRKDGFIETKMDIVLLSEDEGEIRKIKLTNNGDEDVLIEVMSYFELVGDRLESDMAHPVFNNLFVKTEVVPEYEALIGYRKKRNEAMNPTWIVHSVKDEESSQEGFQYETNRGNFIGRGNDITNPNCLYKDLTNTVGSVLDPIMSLKKRIKIKSGDSINIYFVTGFSESKEKAIDISQKYRDEISLSRAFELAYTRSQTEIGYLNYSQEEIKFYDKLLSKIIFPRNGNKSRYEDIIKKNTRGQEGLWVYGISGDNPIVLVRIKTLEGLDTLKEILKAHGYWAFKGVSLDLVILNEDESIYYQPLFESIQEVVYEYRGNMLNISGGIFIRNEINMPFEDRALLFKWATMIINCEDGFVREKKLTYHIPDRYFEKQNLKYPRIEVPLKLNYFNGYGGFSEDGKYTIRLTEDLNTPLPWINVIANRNFGFVVSETGVGFTWAHNSRENKLTPWYNDPISDIPGEIIYLRDDKDGHMWTMTPSPIREKEEYIITHAQGYSRFYHYSYGIEQILDVYVPLEDNIKINLIKLKNNSNIERKLTLAYYIRPVLGVTDEITAKNIETYMDETEDIFLIKNSTNTEFKDSTIFIASSAKIKAFTGDRSEFLGSFGSLGKPEGLKKEFLSNKTGLGYDPCSVIEVELSIPSGSQCEIVLLMAESQSIESGYDLVKKYKDVEKSKEALNAVKNYWKEKLETIKVSTPDLSMNLLMNHWLIYQTVVSRLWARAGFYQVGGAYGARDQMQDAMNVIYAFPDECRNQILNVCKHQFKEGDVQHWWHPSPMTDIHKGIRTKYTDDLLWMPYATTEYVNITGDYSILDEEVPFIESEMLSLEEQERYEVPSLSSEVGTVYEHCIRAIEKSLNFGERGLPLMGSGDWNDGMNKVGYKGKGESIWLGWFLGSIVKDFIPICRYKKDEGRAKKYEEVLYDLKAAMGKNAWDGDWYLRAYFDDGTPLGSKENDECRIDSISQSWAIISSLGEKEKNKKALESVEKHLVREEDGMILLLTPPFSDGVLDPGYIKSYVPGVRENGAQYTHAAAWVIGAFAMMGEGDKALKLFNMINPINHTRTQLECSKYKVEPYVIVADIYGVEPHTGRGGWSWYTGSSGWIYKIGLEHILGFRVENDKLYIKPCIPRDWSSYSIEYKYIDTVYTIEVKNPHKLNGGEIRMQIDGRDIKEEYINLVNDKKMHLVQVELV</sequence>
<proteinExistence type="predicted"/>
<evidence type="ECO:0000259" key="4">
    <source>
        <dbReference type="Pfam" id="PF06165"/>
    </source>
</evidence>
<keyword evidence="8" id="KW-1185">Reference proteome</keyword>
<evidence type="ECO:0000259" key="5">
    <source>
        <dbReference type="Pfam" id="PF10091"/>
    </source>
</evidence>
<dbReference type="InterPro" id="IPR037824">
    <property type="entry name" value="GH94N_2_NdvB"/>
</dbReference>
<dbReference type="Gene3D" id="2.70.98.40">
    <property type="entry name" value="Glycoside hydrolase, family 65, N-terminal domain"/>
    <property type="match status" value="2"/>
</dbReference>
<feature type="transmembrane region" description="Helical" evidence="3">
    <location>
        <begin position="828"/>
        <end position="851"/>
    </location>
</feature>
<evidence type="ECO:0000256" key="3">
    <source>
        <dbReference type="SAM" id="Phobius"/>
    </source>
</evidence>
<keyword evidence="3" id="KW-0812">Transmembrane</keyword>
<protein>
    <submittedName>
        <fullName evidence="7">Cellobiose phosphorylase</fullName>
    </submittedName>
</protein>
<dbReference type="Pfam" id="PF10091">
    <property type="entry name" value="Glycoamylase"/>
    <property type="match status" value="1"/>
</dbReference>
<dbReference type="GO" id="GO:0030246">
    <property type="term" value="F:carbohydrate binding"/>
    <property type="evidence" value="ECO:0007669"/>
    <property type="project" value="InterPro"/>
</dbReference>
<feature type="transmembrane region" description="Helical" evidence="3">
    <location>
        <begin position="6"/>
        <end position="23"/>
    </location>
</feature>
<dbReference type="InterPro" id="IPR010383">
    <property type="entry name" value="Glyco_hydrolase_94_b-supersand"/>
</dbReference>
<dbReference type="CDD" id="cd11756">
    <property type="entry name" value="GH94N_ChvB_NdvB_1_like"/>
    <property type="match status" value="1"/>
</dbReference>
<dbReference type="PANTHER" id="PTHR37469">
    <property type="entry name" value="CELLOBIONIC ACID PHOSPHORYLASE-RELATED"/>
    <property type="match status" value="1"/>
</dbReference>
<dbReference type="Pfam" id="PF17167">
    <property type="entry name" value="Glyco_hydro_94"/>
    <property type="match status" value="1"/>
</dbReference>
<feature type="domain" description="Glycosyl hydrolase 94 supersandwich" evidence="4">
    <location>
        <begin position="1549"/>
        <end position="1825"/>
    </location>
</feature>
<dbReference type="STRING" id="1123281.SAMN02745180_02253"/>
<feature type="domain" description="Glycosyl hydrolase 94 catalytic" evidence="6">
    <location>
        <begin position="2326"/>
        <end position="2754"/>
    </location>
</feature>
<dbReference type="InterPro" id="IPR019282">
    <property type="entry name" value="Glycoamylase-like_cons_dom"/>
</dbReference>
<feature type="transmembrane region" description="Helical" evidence="3">
    <location>
        <begin position="407"/>
        <end position="428"/>
    </location>
</feature>
<dbReference type="GO" id="GO:0016757">
    <property type="term" value="F:glycosyltransferase activity"/>
    <property type="evidence" value="ECO:0007669"/>
    <property type="project" value="UniProtKB-KW"/>
</dbReference>
<dbReference type="CDD" id="cd11753">
    <property type="entry name" value="GH94N_ChvB_NdvB_2_like"/>
    <property type="match status" value="1"/>
</dbReference>
<dbReference type="InterPro" id="IPR033432">
    <property type="entry name" value="GH94_catalytic"/>
</dbReference>
<evidence type="ECO:0000256" key="1">
    <source>
        <dbReference type="ARBA" id="ARBA00022676"/>
    </source>
</evidence>
<feature type="domain" description="Glycoamylase-like" evidence="5">
    <location>
        <begin position="1297"/>
        <end position="1510"/>
    </location>
</feature>
<evidence type="ECO:0000259" key="6">
    <source>
        <dbReference type="Pfam" id="PF17167"/>
    </source>
</evidence>
<dbReference type="SMART" id="SM01068">
    <property type="entry name" value="CBM_X"/>
    <property type="match status" value="2"/>
</dbReference>
<dbReference type="Gene3D" id="1.50.10.10">
    <property type="match status" value="1"/>
</dbReference>
<keyword evidence="3" id="KW-1133">Transmembrane helix</keyword>
<dbReference type="InterPro" id="IPR011013">
    <property type="entry name" value="Gal_mutarotase_sf_dom"/>
</dbReference>
<feature type="transmembrane region" description="Helical" evidence="3">
    <location>
        <begin position="872"/>
        <end position="898"/>
    </location>
</feature>
<dbReference type="InterPro" id="IPR037018">
    <property type="entry name" value="GH65_N"/>
</dbReference>
<feature type="transmembrane region" description="Helical" evidence="3">
    <location>
        <begin position="927"/>
        <end position="946"/>
    </location>
</feature>
<dbReference type="InterPro" id="IPR008928">
    <property type="entry name" value="6-hairpin_glycosidase_sf"/>
</dbReference>
<dbReference type="Gene3D" id="2.60.420.10">
    <property type="entry name" value="Maltose phosphorylase, domain 3"/>
    <property type="match status" value="1"/>
</dbReference>
<dbReference type="InterPro" id="IPR037820">
    <property type="entry name" value="GH94N_NdvB"/>
</dbReference>
<evidence type="ECO:0000313" key="7">
    <source>
        <dbReference type="EMBL" id="SHI12272.1"/>
    </source>
</evidence>
<feature type="domain" description="Glycosyl hydrolase 94 supersandwich" evidence="4">
    <location>
        <begin position="2044"/>
        <end position="2312"/>
    </location>
</feature>
<evidence type="ECO:0000313" key="8">
    <source>
        <dbReference type="Proteomes" id="UP000184389"/>
    </source>
</evidence>
<gene>
    <name evidence="7" type="ORF">SAMN02745180_02253</name>
</gene>
<feature type="transmembrane region" description="Helical" evidence="3">
    <location>
        <begin position="805"/>
        <end position="822"/>
    </location>
</feature>
<dbReference type="EMBL" id="FQXR01000012">
    <property type="protein sequence ID" value="SHI12272.1"/>
    <property type="molecule type" value="Genomic_DNA"/>
</dbReference>
<dbReference type="PANTHER" id="PTHR37469:SF2">
    <property type="entry name" value="CELLOBIONIC ACID PHOSPHORYLASE"/>
    <property type="match status" value="1"/>
</dbReference>
<dbReference type="InterPro" id="IPR052047">
    <property type="entry name" value="GH94_Enzymes"/>
</dbReference>
<dbReference type="SUPFAM" id="SSF74650">
    <property type="entry name" value="Galactose mutarotase-like"/>
    <property type="match status" value="2"/>
</dbReference>
<keyword evidence="2" id="KW-0808">Transferase</keyword>
<dbReference type="Pfam" id="PF06165">
    <property type="entry name" value="GH94_b-supersand"/>
    <property type="match status" value="2"/>
</dbReference>
<feature type="transmembrane region" description="Helical" evidence="3">
    <location>
        <begin position="434"/>
        <end position="455"/>
    </location>
</feature>
<reference evidence="7 8" key="1">
    <citation type="submission" date="2016-11" db="EMBL/GenBank/DDBJ databases">
        <authorList>
            <person name="Jaros S."/>
            <person name="Januszkiewicz K."/>
            <person name="Wedrychowicz H."/>
        </authorList>
    </citation>
    <scope>NUCLEOTIDE SEQUENCE [LARGE SCALE GENOMIC DNA]</scope>
    <source>
        <strain evidence="7 8">DSM 13106</strain>
    </source>
</reference>
<accession>A0A1M5YJX7</accession>
<feature type="transmembrane region" description="Helical" evidence="3">
    <location>
        <begin position="953"/>
        <end position="973"/>
    </location>
</feature>